<gene>
    <name evidence="1" type="ORF">DEJ46_20840</name>
</gene>
<accession>A0A5P2AYL8</accession>
<dbReference type="EMBL" id="CP029194">
    <property type="protein sequence ID" value="QES21249.1"/>
    <property type="molecule type" value="Genomic_DNA"/>
</dbReference>
<evidence type="ECO:0000313" key="1">
    <source>
        <dbReference type="EMBL" id="QES21249.1"/>
    </source>
</evidence>
<protein>
    <submittedName>
        <fullName evidence="1">Uncharacterized protein</fullName>
    </submittedName>
</protein>
<evidence type="ECO:0000313" key="2">
    <source>
        <dbReference type="Proteomes" id="UP000324106"/>
    </source>
</evidence>
<dbReference type="AlphaFoldDB" id="A0A5P2AYL8"/>
<proteinExistence type="predicted"/>
<dbReference type="PROSITE" id="PS51318">
    <property type="entry name" value="TAT"/>
    <property type="match status" value="1"/>
</dbReference>
<organism evidence="1 2">
    <name type="scientific">Streptomyces venezuelae</name>
    <dbReference type="NCBI Taxonomy" id="54571"/>
    <lineage>
        <taxon>Bacteria</taxon>
        <taxon>Bacillati</taxon>
        <taxon>Actinomycetota</taxon>
        <taxon>Actinomycetes</taxon>
        <taxon>Kitasatosporales</taxon>
        <taxon>Streptomycetaceae</taxon>
        <taxon>Streptomyces</taxon>
    </lineage>
</organism>
<dbReference type="InterPro" id="IPR006311">
    <property type="entry name" value="TAT_signal"/>
</dbReference>
<dbReference type="Proteomes" id="UP000324106">
    <property type="component" value="Chromosome"/>
</dbReference>
<sequence length="171" mass="17060">MPSRRSVLRTAGALLPGLVLGVGAGGTAGAASAAGGGLRGTSGTFSAPGYDWPAARASAPSGAPAAGVVFALAGPDGGPLPGRRVRFSLSSFHTARPSLWFEVSEGRKSPGRYGYLDLDTDAGGTVALTPWLRHGAVPTGAADPVLRAQLVGTETILAISHLSVSGSRSTR</sequence>
<name>A0A5P2AYL8_STRVZ</name>
<reference evidence="1 2" key="1">
    <citation type="submission" date="2018-05" db="EMBL/GenBank/DDBJ databases">
        <title>Streptomyces venezuelae.</title>
        <authorList>
            <person name="Kim W."/>
            <person name="Lee N."/>
            <person name="Cho B.-K."/>
        </authorList>
    </citation>
    <scope>NUCLEOTIDE SEQUENCE [LARGE SCALE GENOMIC DNA]</scope>
    <source>
        <strain evidence="1 2">ATCC 15068</strain>
    </source>
</reference>